<dbReference type="Gene3D" id="3.30.420.130">
    <property type="entry name" value="Dinitrogenase iron-molybdenum cofactor biosynthesis domain"/>
    <property type="match status" value="1"/>
</dbReference>
<name>A0A832LJU5_9BACT</name>
<proteinExistence type="predicted"/>
<dbReference type="SUPFAM" id="SSF53146">
    <property type="entry name" value="Nitrogenase accessory factor-like"/>
    <property type="match status" value="1"/>
</dbReference>
<dbReference type="CDD" id="cd00562">
    <property type="entry name" value="NifX_NifB"/>
    <property type="match status" value="1"/>
</dbReference>
<protein>
    <recommendedName>
        <fullName evidence="2">Dinitrogenase iron-molybdenum cofactor biosynthesis domain-containing protein</fullName>
    </recommendedName>
</protein>
<feature type="domain" description="Dinitrogenase iron-molybdenum cofactor biosynthesis" evidence="2">
    <location>
        <begin position="15"/>
        <end position="115"/>
    </location>
</feature>
<reference evidence="3" key="1">
    <citation type="journal article" date="2020" name="mSystems">
        <title>Genome- and Community-Level Interaction Insights into Carbon Utilization and Element Cycling Functions of Hydrothermarchaeota in Hydrothermal Sediment.</title>
        <authorList>
            <person name="Zhou Z."/>
            <person name="Liu Y."/>
            <person name="Xu W."/>
            <person name="Pan J."/>
            <person name="Luo Z.H."/>
            <person name="Li M."/>
        </authorList>
    </citation>
    <scope>NUCLEOTIDE SEQUENCE [LARGE SCALE GENOMIC DNA]</scope>
    <source>
        <strain evidence="3">SpSt-500</strain>
    </source>
</reference>
<gene>
    <name evidence="3" type="ORF">ENS56_15020</name>
</gene>
<dbReference type="InterPro" id="IPR003731">
    <property type="entry name" value="Di-Nase_FeMo-co_biosynth"/>
</dbReference>
<sequence length="127" mass="14406">MSTTLSVAFATNDGINTSAHFGRAKYFEVFKVENGEIKSRERREKPDFHSEANHNHQNQEGHQTRHEIIFSLTEDCDYIVAAGMGYGIYDFLSSKGKHPIVTSVKSIDEALSLLIENKLENHTEKLH</sequence>
<organism evidence="3">
    <name type="scientific">Ignavibacterium album</name>
    <dbReference type="NCBI Taxonomy" id="591197"/>
    <lineage>
        <taxon>Bacteria</taxon>
        <taxon>Pseudomonadati</taxon>
        <taxon>Ignavibacteriota</taxon>
        <taxon>Ignavibacteria</taxon>
        <taxon>Ignavibacteriales</taxon>
        <taxon>Ignavibacteriaceae</taxon>
        <taxon>Ignavibacterium</taxon>
    </lineage>
</organism>
<feature type="region of interest" description="Disordered" evidence="1">
    <location>
        <begin position="38"/>
        <end position="63"/>
    </location>
</feature>
<dbReference type="PANTHER" id="PTHR33937">
    <property type="entry name" value="IRON-MOLYBDENUM PROTEIN-RELATED-RELATED"/>
    <property type="match status" value="1"/>
</dbReference>
<comment type="caution">
    <text evidence="3">The sequence shown here is derived from an EMBL/GenBank/DDBJ whole genome shotgun (WGS) entry which is preliminary data.</text>
</comment>
<dbReference type="Pfam" id="PF02579">
    <property type="entry name" value="Nitro_FeMo-Co"/>
    <property type="match status" value="1"/>
</dbReference>
<dbReference type="InterPro" id="IPR051840">
    <property type="entry name" value="NifX/NifY_domain"/>
</dbReference>
<accession>A0A832LJU5</accession>
<dbReference type="PANTHER" id="PTHR33937:SF2">
    <property type="entry name" value="DINITROGENASE IRON-MOLYBDENUM COFACTOR BIOSYNTHESIS DOMAIN-CONTAINING PROTEIN"/>
    <property type="match status" value="1"/>
</dbReference>
<dbReference type="EMBL" id="DSVI01000027">
    <property type="protein sequence ID" value="HGT49349.1"/>
    <property type="molecule type" value="Genomic_DNA"/>
</dbReference>
<evidence type="ECO:0000259" key="2">
    <source>
        <dbReference type="Pfam" id="PF02579"/>
    </source>
</evidence>
<evidence type="ECO:0000256" key="1">
    <source>
        <dbReference type="SAM" id="MobiDB-lite"/>
    </source>
</evidence>
<evidence type="ECO:0000313" key="3">
    <source>
        <dbReference type="EMBL" id="HGT49349.1"/>
    </source>
</evidence>
<dbReference type="AlphaFoldDB" id="A0A832LJU5"/>
<dbReference type="InterPro" id="IPR036105">
    <property type="entry name" value="DiNase_FeMo-co_biosyn_sf"/>
</dbReference>